<sequence>MGFHFPLLPNPPLNYPPSSHSGCSRSLILSSNHAHFQVPYNQHSAQHPTHQTSLFPSPLPIWIGGVEFRLAILV</sequence>
<protein>
    <submittedName>
        <fullName evidence="1">Uncharacterized protein</fullName>
    </submittedName>
</protein>
<reference evidence="2" key="1">
    <citation type="journal article" date="2011" name="PLoS Genet.">
        <title>Genomic analysis of the necrotrophic fungal pathogens Sclerotinia sclerotiorum and Botrytis cinerea.</title>
        <authorList>
            <person name="Amselem J."/>
            <person name="Cuomo C.A."/>
            <person name="van Kan J.A."/>
            <person name="Viaud M."/>
            <person name="Benito E.P."/>
            <person name="Couloux A."/>
            <person name="Coutinho P.M."/>
            <person name="de Vries R.P."/>
            <person name="Dyer P.S."/>
            <person name="Fillinger S."/>
            <person name="Fournier E."/>
            <person name="Gout L."/>
            <person name="Hahn M."/>
            <person name="Kohn L."/>
            <person name="Lapalu N."/>
            <person name="Plummer K.M."/>
            <person name="Pradier J.M."/>
            <person name="Quevillon E."/>
            <person name="Sharon A."/>
            <person name="Simon A."/>
            <person name="ten Have A."/>
            <person name="Tudzynski B."/>
            <person name="Tudzynski P."/>
            <person name="Wincker P."/>
            <person name="Andrew M."/>
            <person name="Anthouard V."/>
            <person name="Beever R.E."/>
            <person name="Beffa R."/>
            <person name="Benoit I."/>
            <person name="Bouzid O."/>
            <person name="Brault B."/>
            <person name="Chen Z."/>
            <person name="Choquer M."/>
            <person name="Collemare J."/>
            <person name="Cotton P."/>
            <person name="Danchin E.G."/>
            <person name="Da Silva C."/>
            <person name="Gautier A."/>
            <person name="Giraud C."/>
            <person name="Giraud T."/>
            <person name="Gonzalez C."/>
            <person name="Grossetete S."/>
            <person name="Guldener U."/>
            <person name="Henrissat B."/>
            <person name="Howlett B.J."/>
            <person name="Kodira C."/>
            <person name="Kretschmer M."/>
            <person name="Lappartient A."/>
            <person name="Leroch M."/>
            <person name="Levis C."/>
            <person name="Mauceli E."/>
            <person name="Neuveglise C."/>
            <person name="Oeser B."/>
            <person name="Pearson M."/>
            <person name="Poulain J."/>
            <person name="Poussereau N."/>
            <person name="Quesneville H."/>
            <person name="Rascle C."/>
            <person name="Schumacher J."/>
            <person name="Segurens B."/>
            <person name="Sexton A."/>
            <person name="Silva E."/>
            <person name="Sirven C."/>
            <person name="Soanes D.M."/>
            <person name="Talbot N.J."/>
            <person name="Templeton M."/>
            <person name="Yandava C."/>
            <person name="Yarden O."/>
            <person name="Zeng Q."/>
            <person name="Rollins J.A."/>
            <person name="Lebrun M.H."/>
            <person name="Dickman M."/>
        </authorList>
    </citation>
    <scope>NUCLEOTIDE SEQUENCE [LARGE SCALE GENOMIC DNA]</scope>
    <source>
        <strain evidence="2">T4</strain>
    </source>
</reference>
<name>G2YTP3_BOTF4</name>
<evidence type="ECO:0000313" key="1">
    <source>
        <dbReference type="EMBL" id="CCD54803.1"/>
    </source>
</evidence>
<accession>G2YTP3</accession>
<dbReference type="InParanoid" id="G2YTP3"/>
<dbReference type="HOGENOM" id="CLU_2687555_0_0_1"/>
<gene>
    <name evidence="1" type="ORF">BofuT4_P160920.1</name>
</gene>
<proteinExistence type="predicted"/>
<organism evidence="1 2">
    <name type="scientific">Botryotinia fuckeliana (strain T4)</name>
    <name type="common">Noble rot fungus</name>
    <name type="synonym">Botrytis cinerea</name>
    <dbReference type="NCBI Taxonomy" id="999810"/>
    <lineage>
        <taxon>Eukaryota</taxon>
        <taxon>Fungi</taxon>
        <taxon>Dikarya</taxon>
        <taxon>Ascomycota</taxon>
        <taxon>Pezizomycotina</taxon>
        <taxon>Leotiomycetes</taxon>
        <taxon>Helotiales</taxon>
        <taxon>Sclerotiniaceae</taxon>
        <taxon>Botrytis</taxon>
    </lineage>
</organism>
<dbReference type="AlphaFoldDB" id="G2YTP3"/>
<dbReference type="EMBL" id="FQ790352">
    <property type="protein sequence ID" value="CCD54803.1"/>
    <property type="molecule type" value="Genomic_DNA"/>
</dbReference>
<evidence type="ECO:0000313" key="2">
    <source>
        <dbReference type="Proteomes" id="UP000008177"/>
    </source>
</evidence>
<dbReference type="Proteomes" id="UP000008177">
    <property type="component" value="Unplaced contigs"/>
</dbReference>